<organism evidence="3 4">
    <name type="scientific">Pannus brasiliensis CCIBt3594</name>
    <dbReference type="NCBI Taxonomy" id="1427578"/>
    <lineage>
        <taxon>Bacteria</taxon>
        <taxon>Bacillati</taxon>
        <taxon>Cyanobacteriota</taxon>
        <taxon>Cyanophyceae</taxon>
        <taxon>Oscillatoriophycideae</taxon>
        <taxon>Chroococcales</taxon>
        <taxon>Microcystaceae</taxon>
        <taxon>Pannus</taxon>
    </lineage>
</organism>
<comment type="caution">
    <text evidence="3">The sequence shown here is derived from an EMBL/GenBank/DDBJ whole genome shotgun (WGS) entry which is preliminary data.</text>
</comment>
<feature type="compositionally biased region" description="Polar residues" evidence="1">
    <location>
        <begin position="75"/>
        <end position="89"/>
    </location>
</feature>
<feature type="domain" description="HTH cro/C1-type" evidence="2">
    <location>
        <begin position="6"/>
        <end position="70"/>
    </location>
</feature>
<gene>
    <name evidence="3" type="ORF">V0288_12395</name>
</gene>
<name>A0AAW9QXX0_9CHRO</name>
<sequence>MAIKWRLNVLMAERYLKNKDLIEATGLHPVTVSKLKNSQEMPERLERSTIEKLCTALNCQPGDLMLWEPEPKIIDTSQNRTNGTNQVSSPEEVRKLLGTDQRKKGFNTKTSINP</sequence>
<feature type="region of interest" description="Disordered" evidence="1">
    <location>
        <begin position="74"/>
        <end position="114"/>
    </location>
</feature>
<accession>A0AAW9QXX0</accession>
<protein>
    <submittedName>
        <fullName evidence="3">Helix-turn-helix transcriptional regulator</fullName>
    </submittedName>
</protein>
<reference evidence="3 4" key="1">
    <citation type="submission" date="2024-01" db="EMBL/GenBank/DDBJ databases">
        <title>Genomic insights into the taxonomy and metabolism of the cyanobacterium Pannus brasiliensis CCIBt3594.</title>
        <authorList>
            <person name="Machado M."/>
            <person name="Botero N.B."/>
            <person name="Andreote A.P.D."/>
            <person name="Feitosa A.M.T."/>
            <person name="Popin R."/>
            <person name="Sivonen K."/>
            <person name="Fiore M.F."/>
        </authorList>
    </citation>
    <scope>NUCLEOTIDE SEQUENCE [LARGE SCALE GENOMIC DNA]</scope>
    <source>
        <strain evidence="3 4">CCIBt3594</strain>
    </source>
</reference>
<dbReference type="EMBL" id="JBAFSM010000021">
    <property type="protein sequence ID" value="MEG3437919.1"/>
    <property type="molecule type" value="Genomic_DNA"/>
</dbReference>
<dbReference type="PANTHER" id="PTHR37301:SF1">
    <property type="entry name" value="DNA-BINDING PROTEIN"/>
    <property type="match status" value="1"/>
</dbReference>
<feature type="compositionally biased region" description="Basic and acidic residues" evidence="1">
    <location>
        <begin position="91"/>
        <end position="103"/>
    </location>
</feature>
<dbReference type="CDD" id="cd00093">
    <property type="entry name" value="HTH_XRE"/>
    <property type="match status" value="1"/>
</dbReference>
<dbReference type="RefSeq" id="WP_332865401.1">
    <property type="nucleotide sequence ID" value="NZ_JBAFSM010000021.1"/>
</dbReference>
<dbReference type="SUPFAM" id="SSF47413">
    <property type="entry name" value="lambda repressor-like DNA-binding domains"/>
    <property type="match status" value="1"/>
</dbReference>
<dbReference type="InterPro" id="IPR010982">
    <property type="entry name" value="Lambda_DNA-bd_dom_sf"/>
</dbReference>
<dbReference type="PANTHER" id="PTHR37301">
    <property type="entry name" value="DNA-BINDING PROTEIN-RELATED"/>
    <property type="match status" value="1"/>
</dbReference>
<evidence type="ECO:0000259" key="2">
    <source>
        <dbReference type="Pfam" id="PF13443"/>
    </source>
</evidence>
<proteinExistence type="predicted"/>
<dbReference type="AlphaFoldDB" id="A0AAW9QXX0"/>
<keyword evidence="4" id="KW-1185">Reference proteome</keyword>
<dbReference type="Pfam" id="PF13443">
    <property type="entry name" value="HTH_26"/>
    <property type="match status" value="1"/>
</dbReference>
<dbReference type="GO" id="GO:0003677">
    <property type="term" value="F:DNA binding"/>
    <property type="evidence" value="ECO:0007669"/>
    <property type="project" value="InterPro"/>
</dbReference>
<dbReference type="Gene3D" id="1.10.260.40">
    <property type="entry name" value="lambda repressor-like DNA-binding domains"/>
    <property type="match status" value="1"/>
</dbReference>
<evidence type="ECO:0000313" key="3">
    <source>
        <dbReference type="EMBL" id="MEG3437919.1"/>
    </source>
</evidence>
<evidence type="ECO:0000256" key="1">
    <source>
        <dbReference type="SAM" id="MobiDB-lite"/>
    </source>
</evidence>
<dbReference type="Proteomes" id="UP001328733">
    <property type="component" value="Unassembled WGS sequence"/>
</dbReference>
<dbReference type="InterPro" id="IPR001387">
    <property type="entry name" value="Cro/C1-type_HTH"/>
</dbReference>
<evidence type="ECO:0000313" key="4">
    <source>
        <dbReference type="Proteomes" id="UP001328733"/>
    </source>
</evidence>